<dbReference type="OrthoDB" id="61122at2"/>
<evidence type="ECO:0000256" key="2">
    <source>
        <dbReference type="ARBA" id="ARBA00022448"/>
    </source>
</evidence>
<evidence type="ECO:0000256" key="4">
    <source>
        <dbReference type="ARBA" id="ARBA00022692"/>
    </source>
</evidence>
<dbReference type="Proteomes" id="UP000280819">
    <property type="component" value="Unassembled WGS sequence"/>
</dbReference>
<feature type="transmembrane region" description="Helical" evidence="7">
    <location>
        <begin position="26"/>
        <end position="49"/>
    </location>
</feature>
<evidence type="ECO:0000256" key="7">
    <source>
        <dbReference type="RuleBase" id="RU363032"/>
    </source>
</evidence>
<dbReference type="RefSeq" id="WP_124844840.1">
    <property type="nucleotide sequence ID" value="NZ_RQZG01000009.1"/>
</dbReference>
<dbReference type="PANTHER" id="PTHR43744:SF12">
    <property type="entry name" value="ABC TRANSPORTER PERMEASE PROTEIN MG189-RELATED"/>
    <property type="match status" value="1"/>
</dbReference>
<keyword evidence="5 7" id="KW-1133">Transmembrane helix</keyword>
<dbReference type="GO" id="GO:0005886">
    <property type="term" value="C:plasma membrane"/>
    <property type="evidence" value="ECO:0007669"/>
    <property type="project" value="UniProtKB-SubCell"/>
</dbReference>
<dbReference type="PANTHER" id="PTHR43744">
    <property type="entry name" value="ABC TRANSPORTER PERMEASE PROTEIN MG189-RELATED-RELATED"/>
    <property type="match status" value="1"/>
</dbReference>
<evidence type="ECO:0000256" key="5">
    <source>
        <dbReference type="ARBA" id="ARBA00022989"/>
    </source>
</evidence>
<dbReference type="Pfam" id="PF00528">
    <property type="entry name" value="BPD_transp_1"/>
    <property type="match status" value="1"/>
</dbReference>
<organism evidence="9 10">
    <name type="scientific">Arachnia propionica</name>
    <dbReference type="NCBI Taxonomy" id="1750"/>
    <lineage>
        <taxon>Bacteria</taxon>
        <taxon>Bacillati</taxon>
        <taxon>Actinomycetota</taxon>
        <taxon>Actinomycetes</taxon>
        <taxon>Propionibacteriales</taxon>
        <taxon>Propionibacteriaceae</taxon>
        <taxon>Arachnia</taxon>
    </lineage>
</organism>
<feature type="transmembrane region" description="Helical" evidence="7">
    <location>
        <begin position="264"/>
        <end position="283"/>
    </location>
</feature>
<feature type="transmembrane region" description="Helical" evidence="7">
    <location>
        <begin position="95"/>
        <end position="116"/>
    </location>
</feature>
<keyword evidence="6 7" id="KW-0472">Membrane</keyword>
<accession>A0A3P1T5V6</accession>
<evidence type="ECO:0000313" key="9">
    <source>
        <dbReference type="EMBL" id="RRD04688.1"/>
    </source>
</evidence>
<feature type="transmembrane region" description="Helical" evidence="7">
    <location>
        <begin position="168"/>
        <end position="185"/>
    </location>
</feature>
<evidence type="ECO:0000313" key="10">
    <source>
        <dbReference type="Proteomes" id="UP000280819"/>
    </source>
</evidence>
<sequence length="299" mass="33331">MRRPRTRIEERGIVSRLDRRRPAVRWTMRISSAVVLTVLVLVSGGPLLWLAKSAVSTTQDILRDPFGWWPSGIAWENLSRAWTTIHIDLYLMNTVWVMLGSWFLSLLVALTGAYVISVLRPWYAGILSGAVLATLFIPGAVSLVALYLTVLDVPLLHVNLLNTFWAVWLPHSANAFNVLVLKRFFDSLPREVMEAAEIDGAGPFRVFLMIVLPMSRPIIGVVSLLTVIFAWKDFLWPLLVLPRAEKQPLSVALPRLEEIAETSLLMAGMFIAVVIPVVLFVVFQKQFLHGAGQAGALKG</sequence>
<dbReference type="InterPro" id="IPR035906">
    <property type="entry name" value="MetI-like_sf"/>
</dbReference>
<dbReference type="SUPFAM" id="SSF161098">
    <property type="entry name" value="MetI-like"/>
    <property type="match status" value="1"/>
</dbReference>
<evidence type="ECO:0000256" key="3">
    <source>
        <dbReference type="ARBA" id="ARBA00022475"/>
    </source>
</evidence>
<keyword evidence="4 7" id="KW-0812">Transmembrane</keyword>
<dbReference type="PROSITE" id="PS50928">
    <property type="entry name" value="ABC_TM1"/>
    <property type="match status" value="1"/>
</dbReference>
<dbReference type="EMBL" id="RQZG01000009">
    <property type="protein sequence ID" value="RRD04688.1"/>
    <property type="molecule type" value="Genomic_DNA"/>
</dbReference>
<comment type="similarity">
    <text evidence="7">Belongs to the binding-protein-dependent transport system permease family.</text>
</comment>
<keyword evidence="2 7" id="KW-0813">Transport</keyword>
<comment type="caution">
    <text evidence="9">The sequence shown here is derived from an EMBL/GenBank/DDBJ whole genome shotgun (WGS) entry which is preliminary data.</text>
</comment>
<proteinExistence type="inferred from homology"/>
<keyword evidence="3" id="KW-1003">Cell membrane</keyword>
<dbReference type="GO" id="GO:0055085">
    <property type="term" value="P:transmembrane transport"/>
    <property type="evidence" value="ECO:0007669"/>
    <property type="project" value="InterPro"/>
</dbReference>
<dbReference type="InterPro" id="IPR000515">
    <property type="entry name" value="MetI-like"/>
</dbReference>
<comment type="subcellular location">
    <subcellularLocation>
        <location evidence="1 7">Cell membrane</location>
        <topology evidence="1 7">Multi-pass membrane protein</topology>
    </subcellularLocation>
</comment>
<feature type="domain" description="ABC transmembrane type-1" evidence="8">
    <location>
        <begin position="91"/>
        <end position="283"/>
    </location>
</feature>
<feature type="transmembrane region" description="Helical" evidence="7">
    <location>
        <begin position="206"/>
        <end position="231"/>
    </location>
</feature>
<dbReference type="AlphaFoldDB" id="A0A3P1T5V6"/>
<evidence type="ECO:0000256" key="6">
    <source>
        <dbReference type="ARBA" id="ARBA00023136"/>
    </source>
</evidence>
<reference evidence="9 10" key="1">
    <citation type="submission" date="2018-11" db="EMBL/GenBank/DDBJ databases">
        <title>Genomes From Bacteria Associated with the Canine Oral Cavity: a Test Case for Automated Genome-Based Taxonomic Assignment.</title>
        <authorList>
            <person name="Coil D.A."/>
            <person name="Jospin G."/>
            <person name="Darling A.E."/>
            <person name="Wallis C."/>
            <person name="Davis I.J."/>
            <person name="Harris S."/>
            <person name="Eisen J.A."/>
            <person name="Holcombe L.J."/>
            <person name="O'Flynn C."/>
        </authorList>
    </citation>
    <scope>NUCLEOTIDE SEQUENCE [LARGE SCALE GENOMIC DNA]</scope>
    <source>
        <strain evidence="9 10">OH887_COT-365</strain>
    </source>
</reference>
<gene>
    <name evidence="9" type="ORF">EII34_09085</name>
</gene>
<dbReference type="CDD" id="cd06261">
    <property type="entry name" value="TM_PBP2"/>
    <property type="match status" value="1"/>
</dbReference>
<feature type="transmembrane region" description="Helical" evidence="7">
    <location>
        <begin position="123"/>
        <end position="148"/>
    </location>
</feature>
<evidence type="ECO:0000259" key="8">
    <source>
        <dbReference type="PROSITE" id="PS50928"/>
    </source>
</evidence>
<evidence type="ECO:0000256" key="1">
    <source>
        <dbReference type="ARBA" id="ARBA00004651"/>
    </source>
</evidence>
<name>A0A3P1T5V6_9ACTN</name>
<protein>
    <submittedName>
        <fullName evidence="9">Carbohydrate ABC transporter permease</fullName>
    </submittedName>
</protein>
<dbReference type="Gene3D" id="1.10.3720.10">
    <property type="entry name" value="MetI-like"/>
    <property type="match status" value="1"/>
</dbReference>